<dbReference type="STRING" id="272562.CA_C3418"/>
<dbReference type="GO" id="GO:0003700">
    <property type="term" value="F:DNA-binding transcription factor activity"/>
    <property type="evidence" value="ECO:0007669"/>
    <property type="project" value="InterPro"/>
</dbReference>
<keyword evidence="6" id="KW-1185">Reference proteome</keyword>
<evidence type="ECO:0000313" key="6">
    <source>
        <dbReference type="Proteomes" id="UP000000814"/>
    </source>
</evidence>
<dbReference type="PROSITE" id="PS01117">
    <property type="entry name" value="HTH_MARR_1"/>
    <property type="match status" value="1"/>
</dbReference>
<dbReference type="PANTHER" id="PTHR42756">
    <property type="entry name" value="TRANSCRIPTIONAL REGULATOR, MARR"/>
    <property type="match status" value="1"/>
</dbReference>
<protein>
    <submittedName>
        <fullName evidence="5">Transcriptional regulator, MarR/EmrR family</fullName>
    </submittedName>
</protein>
<dbReference type="SUPFAM" id="SSF46785">
    <property type="entry name" value="Winged helix' DNA-binding domain"/>
    <property type="match status" value="1"/>
</dbReference>
<dbReference type="HOGENOM" id="CLU_083287_27_4_9"/>
<keyword evidence="3" id="KW-0804">Transcription</keyword>
<proteinExistence type="predicted"/>
<name>Q97DQ4_CLOAB</name>
<evidence type="ECO:0000256" key="2">
    <source>
        <dbReference type="ARBA" id="ARBA00023125"/>
    </source>
</evidence>
<dbReference type="PANTHER" id="PTHR42756:SF1">
    <property type="entry name" value="TRANSCRIPTIONAL REPRESSOR OF EMRAB OPERON"/>
    <property type="match status" value="1"/>
</dbReference>
<sequence length="155" mass="18534">MDEEYKRQVKEFHELWHNMIAGSKHKDAEQRYTTIKKLSTTEISVIRIISEKEEVIIKDILEVLRLPKSTLTSMIDRLEKKGFIVRSISSRDRRSYRLVLTEKGKKAQKEHIKFEEETFGNVIEALDTYEEREEFLRLMKKIAKNILKNSEENYK</sequence>
<dbReference type="RefSeq" id="WP_010966688.1">
    <property type="nucleotide sequence ID" value="NC_003030.1"/>
</dbReference>
<dbReference type="EMBL" id="AE001437">
    <property type="protein sequence ID" value="AAK81348.1"/>
    <property type="molecule type" value="Genomic_DNA"/>
</dbReference>
<dbReference type="InterPro" id="IPR036390">
    <property type="entry name" value="WH_DNA-bd_sf"/>
</dbReference>
<dbReference type="GeneID" id="44999913"/>
<dbReference type="PROSITE" id="PS50995">
    <property type="entry name" value="HTH_MARR_2"/>
    <property type="match status" value="1"/>
</dbReference>
<gene>
    <name evidence="5" type="ordered locus">CA_C3418</name>
</gene>
<dbReference type="Gene3D" id="1.10.10.10">
    <property type="entry name" value="Winged helix-like DNA-binding domain superfamily/Winged helix DNA-binding domain"/>
    <property type="match status" value="1"/>
</dbReference>
<accession>Q97DQ4</accession>
<reference evidence="5 6" key="1">
    <citation type="journal article" date="2001" name="J. Bacteriol.">
        <title>Genome sequence and comparative analysis of the solvent-producing bacterium Clostridium acetobutylicum.</title>
        <authorList>
            <person name="Nolling J."/>
            <person name="Breton G."/>
            <person name="Omelchenko M.V."/>
            <person name="Makarova K.S."/>
            <person name="Zeng Q."/>
            <person name="Gibson R."/>
            <person name="Lee H.M."/>
            <person name="Dubois J."/>
            <person name="Qiu D."/>
            <person name="Hitti J."/>
            <person name="Wolf Y.I."/>
            <person name="Tatusov R.L."/>
            <person name="Sabathe F."/>
            <person name="Doucette-Stamm L."/>
            <person name="Soucaille P."/>
            <person name="Daly M.J."/>
            <person name="Bennett G.N."/>
            <person name="Koonin E.V."/>
            <person name="Smith D.R."/>
        </authorList>
    </citation>
    <scope>NUCLEOTIDE SEQUENCE [LARGE SCALE GENOMIC DNA]</scope>
    <source>
        <strain evidence="6">ATCC 824 / DSM 792 / JCM 1419 / LMG 5710 / VKM B-1787</strain>
    </source>
</reference>
<dbReference type="GO" id="GO:0003677">
    <property type="term" value="F:DNA binding"/>
    <property type="evidence" value="ECO:0007669"/>
    <property type="project" value="UniProtKB-KW"/>
</dbReference>
<dbReference type="AlphaFoldDB" id="Q97DQ4"/>
<dbReference type="InterPro" id="IPR000835">
    <property type="entry name" value="HTH_MarR-typ"/>
</dbReference>
<evidence type="ECO:0000313" key="5">
    <source>
        <dbReference type="EMBL" id="AAK81348.1"/>
    </source>
</evidence>
<dbReference type="PIR" id="A97320">
    <property type="entry name" value="A97320"/>
</dbReference>
<dbReference type="Proteomes" id="UP000000814">
    <property type="component" value="Chromosome"/>
</dbReference>
<organism evidence="5 6">
    <name type="scientific">Clostridium acetobutylicum (strain ATCC 824 / DSM 792 / JCM 1419 / IAM 19013 / LMG 5710 / NBRC 13948 / NRRL B-527 / VKM B-1787 / 2291 / W)</name>
    <dbReference type="NCBI Taxonomy" id="272562"/>
    <lineage>
        <taxon>Bacteria</taxon>
        <taxon>Bacillati</taxon>
        <taxon>Bacillota</taxon>
        <taxon>Clostridia</taxon>
        <taxon>Eubacteriales</taxon>
        <taxon>Clostridiaceae</taxon>
        <taxon>Clostridium</taxon>
    </lineage>
</organism>
<dbReference type="Pfam" id="PF01047">
    <property type="entry name" value="MarR"/>
    <property type="match status" value="1"/>
</dbReference>
<evidence type="ECO:0000256" key="1">
    <source>
        <dbReference type="ARBA" id="ARBA00023015"/>
    </source>
</evidence>
<keyword evidence="1" id="KW-0805">Transcription regulation</keyword>
<dbReference type="PATRIC" id="fig|272562.8.peg.3600"/>
<dbReference type="SMART" id="SM00347">
    <property type="entry name" value="HTH_MARR"/>
    <property type="match status" value="1"/>
</dbReference>
<feature type="domain" description="HTH marR-type" evidence="4">
    <location>
        <begin position="1"/>
        <end position="144"/>
    </location>
</feature>
<keyword evidence="2" id="KW-0238">DNA-binding</keyword>
<dbReference type="InterPro" id="IPR036388">
    <property type="entry name" value="WH-like_DNA-bd_sf"/>
</dbReference>
<dbReference type="OrthoDB" id="1904181at2"/>
<dbReference type="eggNOG" id="COG1846">
    <property type="taxonomic scope" value="Bacteria"/>
</dbReference>
<dbReference type="InterPro" id="IPR023187">
    <property type="entry name" value="Tscrpt_reg_MarR-type_CS"/>
</dbReference>
<evidence type="ECO:0000259" key="4">
    <source>
        <dbReference type="PROSITE" id="PS50995"/>
    </source>
</evidence>
<evidence type="ECO:0000256" key="3">
    <source>
        <dbReference type="ARBA" id="ARBA00023163"/>
    </source>
</evidence>
<dbReference type="PRINTS" id="PR00598">
    <property type="entry name" value="HTHMARR"/>
</dbReference>
<dbReference type="KEGG" id="cac:CA_C3418"/>